<sequence>MHDNIDDGDDDNVLTLRQFPESLEEIELQLPNHERCAANTLHLIASKDMDKVKSQKVRKIKHEDEKNSQVQHTDTDKKERTEFYYMFDNFNTTTIDLETLQYLKDEDYTLESWFPNVKKLFLEYNTCLLSSAPVE</sequence>
<proteinExistence type="predicted"/>
<comment type="caution">
    <text evidence="1">The sequence shown here is derived from an EMBL/GenBank/DDBJ whole genome shotgun (WGS) entry which is preliminary data.</text>
</comment>
<dbReference type="Proteomes" id="UP001516400">
    <property type="component" value="Unassembled WGS sequence"/>
</dbReference>
<dbReference type="EMBL" id="JABFTP020000124">
    <property type="protein sequence ID" value="KAL3279278.1"/>
    <property type="molecule type" value="Genomic_DNA"/>
</dbReference>
<reference evidence="1 2" key="1">
    <citation type="journal article" date="2021" name="BMC Biol.">
        <title>Horizontally acquired antibacterial genes associated with adaptive radiation of ladybird beetles.</title>
        <authorList>
            <person name="Li H.S."/>
            <person name="Tang X.F."/>
            <person name="Huang Y.H."/>
            <person name="Xu Z.Y."/>
            <person name="Chen M.L."/>
            <person name="Du X.Y."/>
            <person name="Qiu B.Y."/>
            <person name="Chen P.T."/>
            <person name="Zhang W."/>
            <person name="Slipinski A."/>
            <person name="Escalona H.E."/>
            <person name="Waterhouse R.M."/>
            <person name="Zwick A."/>
            <person name="Pang H."/>
        </authorList>
    </citation>
    <scope>NUCLEOTIDE SEQUENCE [LARGE SCALE GENOMIC DNA]</scope>
    <source>
        <strain evidence="1">SYSU2018</strain>
    </source>
</reference>
<organism evidence="1 2">
    <name type="scientific">Cryptolaemus montrouzieri</name>
    <dbReference type="NCBI Taxonomy" id="559131"/>
    <lineage>
        <taxon>Eukaryota</taxon>
        <taxon>Metazoa</taxon>
        <taxon>Ecdysozoa</taxon>
        <taxon>Arthropoda</taxon>
        <taxon>Hexapoda</taxon>
        <taxon>Insecta</taxon>
        <taxon>Pterygota</taxon>
        <taxon>Neoptera</taxon>
        <taxon>Endopterygota</taxon>
        <taxon>Coleoptera</taxon>
        <taxon>Polyphaga</taxon>
        <taxon>Cucujiformia</taxon>
        <taxon>Coccinelloidea</taxon>
        <taxon>Coccinellidae</taxon>
        <taxon>Scymninae</taxon>
        <taxon>Scymnini</taxon>
        <taxon>Cryptolaemus</taxon>
    </lineage>
</organism>
<keyword evidence="2" id="KW-1185">Reference proteome</keyword>
<name>A0ABD2NKQ9_9CUCU</name>
<protein>
    <submittedName>
        <fullName evidence="1">Uncharacterized protein</fullName>
    </submittedName>
</protein>
<dbReference type="AlphaFoldDB" id="A0ABD2NKQ9"/>
<evidence type="ECO:0000313" key="2">
    <source>
        <dbReference type="Proteomes" id="UP001516400"/>
    </source>
</evidence>
<gene>
    <name evidence="1" type="ORF">HHI36_016786</name>
</gene>
<evidence type="ECO:0000313" key="1">
    <source>
        <dbReference type="EMBL" id="KAL3279278.1"/>
    </source>
</evidence>
<accession>A0ABD2NKQ9</accession>